<proteinExistence type="predicted"/>
<keyword evidence="1" id="KW-0472">Membrane</keyword>
<keyword evidence="1" id="KW-0812">Transmembrane</keyword>
<evidence type="ECO:0000256" key="1">
    <source>
        <dbReference type="SAM" id="Phobius"/>
    </source>
</evidence>
<name>A0AAV3UDH5_9EURY</name>
<protein>
    <submittedName>
        <fullName evidence="2">Uncharacterized protein</fullName>
    </submittedName>
</protein>
<evidence type="ECO:0000313" key="3">
    <source>
        <dbReference type="Proteomes" id="UP001501729"/>
    </source>
</evidence>
<sequence length="203" mass="22478">MAQRSGRLDAFVEDKRVNAGLAWILVGFLLVVVVVSLLRADFLWAIFAGFVFALAVIPPISYRNAEAMLPWEVLLLAALPVLGRALATLALTTRASTYLSVAALALIVAVELHVFTPVRMTHWFAILFVVTATIATAGVWAVIEWLSDVYLGTAFIESERLLMWDFVYATAVGIVAGIVFELYFRRVAPPRTRLPDDVQERIE</sequence>
<reference evidence="2 3" key="1">
    <citation type="journal article" date="2019" name="Int. J. Syst. Evol. Microbiol.">
        <title>The Global Catalogue of Microorganisms (GCM) 10K type strain sequencing project: providing services to taxonomists for standard genome sequencing and annotation.</title>
        <authorList>
            <consortium name="The Broad Institute Genomics Platform"/>
            <consortium name="The Broad Institute Genome Sequencing Center for Infectious Disease"/>
            <person name="Wu L."/>
            <person name="Ma J."/>
        </authorList>
    </citation>
    <scope>NUCLEOTIDE SEQUENCE [LARGE SCALE GENOMIC DNA]</scope>
    <source>
        <strain evidence="2 3">JCM 17504</strain>
    </source>
</reference>
<evidence type="ECO:0000313" key="2">
    <source>
        <dbReference type="EMBL" id="GAA5044428.1"/>
    </source>
</evidence>
<dbReference type="GeneID" id="68611638"/>
<keyword evidence="3" id="KW-1185">Reference proteome</keyword>
<feature type="transmembrane region" description="Helical" evidence="1">
    <location>
        <begin position="44"/>
        <end position="61"/>
    </location>
</feature>
<feature type="transmembrane region" description="Helical" evidence="1">
    <location>
        <begin position="21"/>
        <end position="38"/>
    </location>
</feature>
<comment type="caution">
    <text evidence="2">The sequence shown here is derived from an EMBL/GenBank/DDBJ whole genome shotgun (WGS) entry which is preliminary data.</text>
</comment>
<gene>
    <name evidence="2" type="ORF">GCM10025751_10740</name>
</gene>
<feature type="transmembrane region" description="Helical" evidence="1">
    <location>
        <begin position="163"/>
        <end position="184"/>
    </location>
</feature>
<organism evidence="2 3">
    <name type="scientific">Haladaptatus pallidirubidus</name>
    <dbReference type="NCBI Taxonomy" id="1008152"/>
    <lineage>
        <taxon>Archaea</taxon>
        <taxon>Methanobacteriati</taxon>
        <taxon>Methanobacteriota</taxon>
        <taxon>Stenosarchaea group</taxon>
        <taxon>Halobacteria</taxon>
        <taxon>Halobacteriales</taxon>
        <taxon>Haladaptataceae</taxon>
        <taxon>Haladaptatus</taxon>
    </lineage>
</organism>
<dbReference type="EMBL" id="BAABKX010000001">
    <property type="protein sequence ID" value="GAA5044428.1"/>
    <property type="molecule type" value="Genomic_DNA"/>
</dbReference>
<dbReference type="Proteomes" id="UP001501729">
    <property type="component" value="Unassembled WGS sequence"/>
</dbReference>
<accession>A0AAV3UDH5</accession>
<feature type="transmembrane region" description="Helical" evidence="1">
    <location>
        <begin position="73"/>
        <end position="91"/>
    </location>
</feature>
<feature type="transmembrane region" description="Helical" evidence="1">
    <location>
        <begin position="123"/>
        <end position="143"/>
    </location>
</feature>
<dbReference type="RefSeq" id="WP_227775859.1">
    <property type="nucleotide sequence ID" value="NZ_BAABKX010000001.1"/>
</dbReference>
<dbReference type="AlphaFoldDB" id="A0AAV3UDH5"/>
<keyword evidence="1" id="KW-1133">Transmembrane helix</keyword>
<feature type="transmembrane region" description="Helical" evidence="1">
    <location>
        <begin position="97"/>
        <end position="116"/>
    </location>
</feature>